<evidence type="ECO:0000256" key="2">
    <source>
        <dbReference type="ARBA" id="ARBA00022475"/>
    </source>
</evidence>
<keyword evidence="4 10" id="KW-1133">Transmembrane helix</keyword>
<feature type="transmembrane region" description="Helical" evidence="10">
    <location>
        <begin position="12"/>
        <end position="34"/>
    </location>
</feature>
<evidence type="ECO:0000256" key="4">
    <source>
        <dbReference type="ARBA" id="ARBA00022989"/>
    </source>
</evidence>
<comment type="catalytic activity">
    <reaction evidence="8">
        <text>fluoride(in) = fluoride(out)</text>
        <dbReference type="Rhea" id="RHEA:76159"/>
        <dbReference type="ChEBI" id="CHEBI:17051"/>
    </reaction>
    <physiologicalReaction direction="left-to-right" evidence="8">
        <dbReference type="Rhea" id="RHEA:76160"/>
    </physiologicalReaction>
</comment>
<dbReference type="STRING" id="288705.RSal33209_1374"/>
<dbReference type="AlphaFoldDB" id="A9WPV4"/>
<comment type="subcellular location">
    <subcellularLocation>
        <location evidence="1">Cell membrane</location>
        <topology evidence="1">Multi-pass membrane protein</topology>
    </subcellularLocation>
</comment>
<dbReference type="Pfam" id="PF02537">
    <property type="entry name" value="CRCB"/>
    <property type="match status" value="1"/>
</dbReference>
<keyword evidence="6" id="KW-0813">Transport</keyword>
<keyword evidence="3 10" id="KW-0812">Transmembrane</keyword>
<name>A9WPV4_RENSM</name>
<keyword evidence="5 10" id="KW-0472">Membrane</keyword>
<evidence type="ECO:0000313" key="11">
    <source>
        <dbReference type="EMBL" id="ABY23111.1"/>
    </source>
</evidence>
<dbReference type="EMBL" id="CP000910">
    <property type="protein sequence ID" value="ABY23111.1"/>
    <property type="molecule type" value="Genomic_DNA"/>
</dbReference>
<evidence type="ECO:0000256" key="1">
    <source>
        <dbReference type="ARBA" id="ARBA00004651"/>
    </source>
</evidence>
<evidence type="ECO:0000256" key="9">
    <source>
        <dbReference type="ARBA" id="ARBA00049940"/>
    </source>
</evidence>
<evidence type="ECO:0000313" key="12">
    <source>
        <dbReference type="Proteomes" id="UP000002007"/>
    </source>
</evidence>
<organism evidence="11 12">
    <name type="scientific">Renibacterium salmoninarum (strain ATCC 33209 / DSM 20767 / JCM 11484 / NBRC 15589 / NCIMB 2235)</name>
    <dbReference type="NCBI Taxonomy" id="288705"/>
    <lineage>
        <taxon>Bacteria</taxon>
        <taxon>Bacillati</taxon>
        <taxon>Actinomycetota</taxon>
        <taxon>Actinomycetes</taxon>
        <taxon>Micrococcales</taxon>
        <taxon>Micrococcaceae</taxon>
        <taxon>Renibacterium</taxon>
    </lineage>
</organism>
<accession>A9WPV4</accession>
<proteinExistence type="inferred from homology"/>
<evidence type="ECO:0000256" key="8">
    <source>
        <dbReference type="ARBA" id="ARBA00035585"/>
    </source>
</evidence>
<evidence type="ECO:0000256" key="7">
    <source>
        <dbReference type="ARBA" id="ARBA00035120"/>
    </source>
</evidence>
<comment type="function">
    <text evidence="9">Fluoride-specific ion channel. Important for reducing fluoride concentration in the cell, thus reducing its toxicity.</text>
</comment>
<evidence type="ECO:0000256" key="3">
    <source>
        <dbReference type="ARBA" id="ARBA00022692"/>
    </source>
</evidence>
<keyword evidence="6" id="KW-0407">Ion channel</keyword>
<evidence type="ECO:0000256" key="5">
    <source>
        <dbReference type="ARBA" id="ARBA00023136"/>
    </source>
</evidence>
<dbReference type="Proteomes" id="UP000002007">
    <property type="component" value="Chromosome"/>
</dbReference>
<keyword evidence="6" id="KW-0406">Ion transport</keyword>
<dbReference type="KEGG" id="rsa:RSal33209_1374"/>
<keyword evidence="2 10" id="KW-1003">Cell membrane</keyword>
<reference evidence="12" key="1">
    <citation type="journal article" date="2008" name="J. Bacteriol.">
        <title>Genome sequence of the fish pathogen Renibacterium salmoninarum suggests reductive evolution away from an environmental Arthrobacter ancestor.</title>
        <authorList>
            <person name="Wiens G.D."/>
            <person name="Rockey D.D."/>
            <person name="Wu Z."/>
            <person name="Chang J."/>
            <person name="Levy R."/>
            <person name="Crane S."/>
            <person name="Chen D.S."/>
            <person name="Capri G.R."/>
            <person name="Burnett J.R."/>
            <person name="Sudheesh P.S."/>
            <person name="Schipma M.J."/>
            <person name="Burd H."/>
            <person name="Bhattacharyya A."/>
            <person name="Rhodes L.D."/>
            <person name="Kaul R."/>
            <person name="Strom M.S."/>
        </authorList>
    </citation>
    <scope>NUCLEOTIDE SEQUENCE [LARGE SCALE GENOMIC DNA]</scope>
    <source>
        <strain evidence="12">ATCC 33209 / DSM 20767 / JCM 11484 / NBRC 15589 / NCIMB 2235</strain>
    </source>
</reference>
<comment type="similarity">
    <text evidence="7 10">Belongs to the fluoride channel Fluc/FEX (TC 1.A.43) family.</text>
</comment>
<dbReference type="HOGENOM" id="CLU_114342_1_1_11"/>
<feature type="transmembrane region" description="Helical" evidence="10">
    <location>
        <begin position="41"/>
        <end position="65"/>
    </location>
</feature>
<gene>
    <name evidence="11" type="ordered locus">RSal33209_1374</name>
</gene>
<dbReference type="GO" id="GO:0034220">
    <property type="term" value="P:monoatomic ion transmembrane transport"/>
    <property type="evidence" value="ECO:0007669"/>
    <property type="project" value="UniProtKB-KW"/>
</dbReference>
<dbReference type="GO" id="GO:0005886">
    <property type="term" value="C:plasma membrane"/>
    <property type="evidence" value="ECO:0007669"/>
    <property type="project" value="UniProtKB-SubCell"/>
</dbReference>
<sequence>MGLLFPESSTAFPFVTLFINLSGSLALGVLTGLWSRRPARWWLRAALGPGLLGSFTTFSAVFYAVDQYARVGLHGLWIGYLLATVLAGLGAAWLGLRWGTNWSAKGTARRSQ</sequence>
<dbReference type="eggNOG" id="COG0239">
    <property type="taxonomic scope" value="Bacteria"/>
</dbReference>
<keyword evidence="12" id="KW-1185">Reference proteome</keyword>
<protein>
    <recommendedName>
        <fullName evidence="10">Fluoride-specific ion channel</fullName>
    </recommendedName>
</protein>
<feature type="transmembrane region" description="Helical" evidence="10">
    <location>
        <begin position="77"/>
        <end position="96"/>
    </location>
</feature>
<evidence type="ECO:0000256" key="6">
    <source>
        <dbReference type="ARBA" id="ARBA00023303"/>
    </source>
</evidence>
<evidence type="ECO:0000256" key="10">
    <source>
        <dbReference type="RuleBase" id="RU004340"/>
    </source>
</evidence>
<dbReference type="InterPro" id="IPR003691">
    <property type="entry name" value="FluC"/>
</dbReference>